<feature type="transmembrane region" description="Helical" evidence="1">
    <location>
        <begin position="6"/>
        <end position="28"/>
    </location>
</feature>
<protein>
    <submittedName>
        <fullName evidence="2">Uncharacterized protein</fullName>
    </submittedName>
</protein>
<accession>A0A832H1B4</accession>
<evidence type="ECO:0000313" key="2">
    <source>
        <dbReference type="EMBL" id="HGW93337.1"/>
    </source>
</evidence>
<gene>
    <name evidence="2" type="ORF">ENR47_03490</name>
</gene>
<evidence type="ECO:0000256" key="1">
    <source>
        <dbReference type="SAM" id="Phobius"/>
    </source>
</evidence>
<dbReference type="EMBL" id="DSRD01000223">
    <property type="protein sequence ID" value="HGW93337.1"/>
    <property type="molecule type" value="Genomic_DNA"/>
</dbReference>
<keyword evidence="1" id="KW-1133">Transmembrane helix</keyword>
<keyword evidence="1" id="KW-0812">Transmembrane</keyword>
<keyword evidence="1" id="KW-0472">Membrane</keyword>
<dbReference type="AlphaFoldDB" id="A0A832H1B4"/>
<comment type="caution">
    <text evidence="2">The sequence shown here is derived from an EMBL/GenBank/DDBJ whole genome shotgun (WGS) entry which is preliminary data.</text>
</comment>
<reference evidence="2" key="1">
    <citation type="journal article" date="2020" name="mSystems">
        <title>Genome- and Community-Level Interaction Insights into Carbon Utilization and Element Cycling Functions of Hydrothermarchaeota in Hydrothermal Sediment.</title>
        <authorList>
            <person name="Zhou Z."/>
            <person name="Liu Y."/>
            <person name="Xu W."/>
            <person name="Pan J."/>
            <person name="Luo Z.H."/>
            <person name="Li M."/>
        </authorList>
    </citation>
    <scope>NUCLEOTIDE SEQUENCE [LARGE SCALE GENOMIC DNA]</scope>
    <source>
        <strain evidence="2">SpSt-402</strain>
    </source>
</reference>
<organism evidence="2">
    <name type="scientific">Oscillatoriales cyanobacterium SpSt-402</name>
    <dbReference type="NCBI Taxonomy" id="2282168"/>
    <lineage>
        <taxon>Bacteria</taxon>
        <taxon>Bacillati</taxon>
        <taxon>Cyanobacteriota</taxon>
        <taxon>Cyanophyceae</taxon>
        <taxon>Oscillatoriophycideae</taxon>
        <taxon>Oscillatoriales</taxon>
    </lineage>
</organism>
<feature type="transmembrane region" description="Helical" evidence="1">
    <location>
        <begin position="40"/>
        <end position="62"/>
    </location>
</feature>
<sequence>MDDSVFVLFIGFGALWTIMGAVAVVALLKADGQKIRFGKWGLVVAVPIVIPLVAALVFAAIWHP</sequence>
<proteinExistence type="predicted"/>
<name>A0A832H1B4_9CYAN</name>